<evidence type="ECO:0000313" key="3">
    <source>
        <dbReference type="Proteomes" id="UP000650833"/>
    </source>
</evidence>
<evidence type="ECO:0000259" key="1">
    <source>
        <dbReference type="Pfam" id="PF05368"/>
    </source>
</evidence>
<dbReference type="PANTHER" id="PTHR43162:SF1">
    <property type="entry name" value="PRESTALK A DIFFERENTIATION PROTEIN A"/>
    <property type="match status" value="1"/>
</dbReference>
<dbReference type="Proteomes" id="UP000650833">
    <property type="component" value="Unassembled WGS sequence"/>
</dbReference>
<protein>
    <recommendedName>
        <fullName evidence="1">NmrA-like domain-containing protein</fullName>
    </recommendedName>
</protein>
<organism evidence="2 3">
    <name type="scientific">Mucor plumbeus</name>
    <dbReference type="NCBI Taxonomy" id="97098"/>
    <lineage>
        <taxon>Eukaryota</taxon>
        <taxon>Fungi</taxon>
        <taxon>Fungi incertae sedis</taxon>
        <taxon>Mucoromycota</taxon>
        <taxon>Mucoromycotina</taxon>
        <taxon>Mucoromycetes</taxon>
        <taxon>Mucorales</taxon>
        <taxon>Mucorineae</taxon>
        <taxon>Mucoraceae</taxon>
        <taxon>Mucor</taxon>
    </lineage>
</organism>
<dbReference type="PANTHER" id="PTHR43162">
    <property type="match status" value="1"/>
</dbReference>
<reference evidence="2" key="1">
    <citation type="submission" date="2020-12" db="EMBL/GenBank/DDBJ databases">
        <title>Metabolic potential, ecology and presence of endohyphal bacteria is reflected in genomic diversity of Mucoromycotina.</title>
        <authorList>
            <person name="Muszewska A."/>
            <person name="Okrasinska A."/>
            <person name="Steczkiewicz K."/>
            <person name="Drgas O."/>
            <person name="Orlowska M."/>
            <person name="Perlinska-Lenart U."/>
            <person name="Aleksandrzak-Piekarczyk T."/>
            <person name="Szatraj K."/>
            <person name="Zielenkiewicz U."/>
            <person name="Pilsyk S."/>
            <person name="Malc E."/>
            <person name="Mieczkowski P."/>
            <person name="Kruszewska J.S."/>
            <person name="Biernat P."/>
            <person name="Pawlowska J."/>
        </authorList>
    </citation>
    <scope>NUCLEOTIDE SEQUENCE</scope>
    <source>
        <strain evidence="2">CBS 226.32</strain>
    </source>
</reference>
<dbReference type="InterPro" id="IPR008030">
    <property type="entry name" value="NmrA-like"/>
</dbReference>
<comment type="caution">
    <text evidence="2">The sequence shown here is derived from an EMBL/GenBank/DDBJ whole genome shotgun (WGS) entry which is preliminary data.</text>
</comment>
<dbReference type="InterPro" id="IPR036291">
    <property type="entry name" value="NAD(P)-bd_dom_sf"/>
</dbReference>
<accession>A0A8H7RLE4</accession>
<dbReference type="InterPro" id="IPR051604">
    <property type="entry name" value="Ergot_Alk_Oxidoreductase"/>
</dbReference>
<feature type="domain" description="NmrA-like" evidence="1">
    <location>
        <begin position="5"/>
        <end position="284"/>
    </location>
</feature>
<dbReference type="EMBL" id="JAEPRC010000060">
    <property type="protein sequence ID" value="KAG2211798.1"/>
    <property type="molecule type" value="Genomic_DNA"/>
</dbReference>
<gene>
    <name evidence="2" type="ORF">INT46_007982</name>
</gene>
<dbReference type="SUPFAM" id="SSF51735">
    <property type="entry name" value="NAD(P)-binding Rossmann-fold domains"/>
    <property type="match status" value="1"/>
</dbReference>
<dbReference type="Gene3D" id="3.40.50.720">
    <property type="entry name" value="NAD(P)-binding Rossmann-like Domain"/>
    <property type="match status" value="1"/>
</dbReference>
<proteinExistence type="predicted"/>
<dbReference type="OrthoDB" id="10254221at2759"/>
<keyword evidence="3" id="KW-1185">Reference proteome</keyword>
<dbReference type="Pfam" id="PF05368">
    <property type="entry name" value="NmrA"/>
    <property type="match status" value="1"/>
</dbReference>
<sequence>MSPVERVFIVGGTGNIGTKTVNDLLDNQIAITLFARNVKKVSTLFPNGGDLLNVLQGDLQDISPIKEGIKGHTRLLLLVHDFASFTAIKKTIATYAYDAGVKQIVDISSSAVNLGWRTSAIGAIHYSGEKAIFDIPNRGYFVALRPARFMSNMLRDRPIANDGIYTTAPIDFRQGYISPNDIGAVAAVVLREDVDKHADATYNLTGDIITPRQQTDITSRLIGKKVTYHQISAAEMYNNMMSTGWLAHPFVLDLVDHDGIENNLTITPSIEILLGRKPETAEEYLALNKDKIL</sequence>
<name>A0A8H7RLE4_9FUNG</name>
<evidence type="ECO:0000313" key="2">
    <source>
        <dbReference type="EMBL" id="KAG2211798.1"/>
    </source>
</evidence>
<dbReference type="AlphaFoldDB" id="A0A8H7RLE4"/>
<dbReference type="Gene3D" id="3.90.25.10">
    <property type="entry name" value="UDP-galactose 4-epimerase, domain 1"/>
    <property type="match status" value="1"/>
</dbReference>